<organism evidence="1 2">
    <name type="scientific">Nakamurella multipartita (strain ATCC 700099 / DSM 44233 / CIP 104796 / JCM 9543 / NBRC 105858 / Y-104)</name>
    <name type="common">Microsphaera multipartita</name>
    <dbReference type="NCBI Taxonomy" id="479431"/>
    <lineage>
        <taxon>Bacteria</taxon>
        <taxon>Bacillati</taxon>
        <taxon>Actinomycetota</taxon>
        <taxon>Actinomycetes</taxon>
        <taxon>Nakamurellales</taxon>
        <taxon>Nakamurellaceae</taxon>
        <taxon>Nakamurella</taxon>
    </lineage>
</organism>
<protein>
    <submittedName>
        <fullName evidence="1">Uncharacterized protein</fullName>
    </submittedName>
</protein>
<gene>
    <name evidence="1" type="ordered locus">Namu_4523</name>
</gene>
<dbReference type="InParanoid" id="C8X6Q4"/>
<accession>C8X6Q4</accession>
<sequence>MSVRFTEDLDFRAPNAQQPIHVVGVLRQHLGVLDEPKDVVVKAIREWLKLNAASSALIRDLKRSEFAVVLDHADA</sequence>
<keyword evidence="2" id="KW-1185">Reference proteome</keyword>
<dbReference type="EMBL" id="CP001737">
    <property type="protein sequence ID" value="ACV80802.1"/>
    <property type="molecule type" value="Genomic_DNA"/>
</dbReference>
<evidence type="ECO:0000313" key="2">
    <source>
        <dbReference type="Proteomes" id="UP000002218"/>
    </source>
</evidence>
<reference evidence="1 2" key="2">
    <citation type="journal article" date="2010" name="Stand. Genomic Sci.">
        <title>Complete genome sequence of Nakamurella multipartita type strain (Y-104).</title>
        <authorList>
            <person name="Tice H."/>
            <person name="Mayilraj S."/>
            <person name="Sims D."/>
            <person name="Lapidus A."/>
            <person name="Nolan M."/>
            <person name="Lucas S."/>
            <person name="Glavina Del Rio T."/>
            <person name="Copeland A."/>
            <person name="Cheng J.F."/>
            <person name="Meincke L."/>
            <person name="Bruce D."/>
            <person name="Goodwin L."/>
            <person name="Pitluck S."/>
            <person name="Ivanova N."/>
            <person name="Mavromatis K."/>
            <person name="Ovchinnikova G."/>
            <person name="Pati A."/>
            <person name="Chen A."/>
            <person name="Palaniappan K."/>
            <person name="Land M."/>
            <person name="Hauser L."/>
            <person name="Chang Y.J."/>
            <person name="Jeffries C.D."/>
            <person name="Detter J.C."/>
            <person name="Brettin T."/>
            <person name="Rohde M."/>
            <person name="Goker M."/>
            <person name="Bristow J."/>
            <person name="Eisen J.A."/>
            <person name="Markowitz V."/>
            <person name="Hugenholtz P."/>
            <person name="Kyrpides N.C."/>
            <person name="Klenk H.P."/>
            <person name="Chen F."/>
        </authorList>
    </citation>
    <scope>NUCLEOTIDE SEQUENCE [LARGE SCALE GENOMIC DNA]</scope>
    <source>
        <strain evidence="2">ATCC 700099 / DSM 44233 / CIP 104796 / JCM 9543 / NBRC 105858 / Y-104</strain>
    </source>
</reference>
<dbReference type="RefSeq" id="WP_015749617.1">
    <property type="nucleotide sequence ID" value="NC_013235.1"/>
</dbReference>
<reference evidence="2" key="1">
    <citation type="submission" date="2009-09" db="EMBL/GenBank/DDBJ databases">
        <title>The complete genome of Nakamurella multipartita DSM 44233.</title>
        <authorList>
            <consortium name="US DOE Joint Genome Institute (JGI-PGF)"/>
            <person name="Lucas S."/>
            <person name="Copeland A."/>
            <person name="Lapidus A."/>
            <person name="Glavina del Rio T."/>
            <person name="Dalin E."/>
            <person name="Tice H."/>
            <person name="Bruce D."/>
            <person name="Goodwin L."/>
            <person name="Pitluck S."/>
            <person name="Kyrpides N."/>
            <person name="Mavromatis K."/>
            <person name="Ivanova N."/>
            <person name="Ovchinnikova G."/>
            <person name="Sims D."/>
            <person name="Meincke L."/>
            <person name="Brettin T."/>
            <person name="Detter J.C."/>
            <person name="Han C."/>
            <person name="Larimer F."/>
            <person name="Land M."/>
            <person name="Hauser L."/>
            <person name="Markowitz V."/>
            <person name="Cheng J.-F."/>
            <person name="Hugenholtz P."/>
            <person name="Woyke T."/>
            <person name="Wu D."/>
            <person name="Klenk H.-P."/>
            <person name="Eisen J.A."/>
        </authorList>
    </citation>
    <scope>NUCLEOTIDE SEQUENCE [LARGE SCALE GENOMIC DNA]</scope>
    <source>
        <strain evidence="2">ATCC 700099 / DSM 44233 / CIP 104796 / JCM 9543 / NBRC 105858 / Y-104</strain>
    </source>
</reference>
<dbReference type="STRING" id="479431.Namu_4523"/>
<proteinExistence type="predicted"/>
<dbReference type="HOGENOM" id="CLU_2667283_0_0_11"/>
<dbReference type="Proteomes" id="UP000002218">
    <property type="component" value="Chromosome"/>
</dbReference>
<dbReference type="KEGG" id="nml:Namu_4523"/>
<dbReference type="AlphaFoldDB" id="C8X6Q4"/>
<name>C8X6Q4_NAKMY</name>
<evidence type="ECO:0000313" key="1">
    <source>
        <dbReference type="EMBL" id="ACV80802.1"/>
    </source>
</evidence>